<organism evidence="1 2">
    <name type="scientific">Actinomadura rubrisoli</name>
    <dbReference type="NCBI Taxonomy" id="2530368"/>
    <lineage>
        <taxon>Bacteria</taxon>
        <taxon>Bacillati</taxon>
        <taxon>Actinomycetota</taxon>
        <taxon>Actinomycetes</taxon>
        <taxon>Streptosporangiales</taxon>
        <taxon>Thermomonosporaceae</taxon>
        <taxon>Actinomadura</taxon>
    </lineage>
</organism>
<dbReference type="InterPro" id="IPR019276">
    <property type="entry name" value="DUF2303"/>
</dbReference>
<evidence type="ECO:0000313" key="2">
    <source>
        <dbReference type="Proteomes" id="UP000294513"/>
    </source>
</evidence>
<keyword evidence="2" id="KW-1185">Reference proteome</keyword>
<dbReference type="EMBL" id="SMKU01000199">
    <property type="protein sequence ID" value="TDD77719.1"/>
    <property type="molecule type" value="Genomic_DNA"/>
</dbReference>
<sequence length="275" mass="30265">MTMTDRTENDAVIEAAITSVEPAALQPGTVYGFKFRDHVKVVDLTGDEYLDEPRRKTGTVTVDDVTSFAQYYAKHADPDSEVYTDLDAGTVTAVLDAHTSDVDVPRWQDHRLVLRMKPTEPWKTWIGKNRIALPQLAFAEHIEDNLVDIASEPVPAAEMLEIAQTFQAKTQVSYASGTRLASGDITLAYEETTDASGGAKGKLAVPKAFAIGIAPFDDVDPYKISVRLRYRIQSNKLSMIYVMDRPEDVVRDAVKSVVTKVQDATGITVMRGVPS</sequence>
<evidence type="ECO:0000313" key="1">
    <source>
        <dbReference type="EMBL" id="TDD77719.1"/>
    </source>
</evidence>
<dbReference type="OrthoDB" id="3598762at2"/>
<dbReference type="RefSeq" id="WP_131899083.1">
    <property type="nucleotide sequence ID" value="NZ_SMKU01000199.1"/>
</dbReference>
<proteinExistence type="predicted"/>
<comment type="caution">
    <text evidence="1">The sequence shown here is derived from an EMBL/GenBank/DDBJ whole genome shotgun (WGS) entry which is preliminary data.</text>
</comment>
<dbReference type="Proteomes" id="UP000294513">
    <property type="component" value="Unassembled WGS sequence"/>
</dbReference>
<name>A0A4R5AZQ6_9ACTN</name>
<accession>A0A4R5AZQ6</accession>
<dbReference type="AlphaFoldDB" id="A0A4R5AZQ6"/>
<gene>
    <name evidence="1" type="ORF">E1298_29770</name>
</gene>
<reference evidence="1 2" key="1">
    <citation type="submission" date="2019-03" db="EMBL/GenBank/DDBJ databases">
        <title>Draft genome sequences of novel Actinobacteria.</title>
        <authorList>
            <person name="Sahin N."/>
            <person name="Ay H."/>
            <person name="Saygin H."/>
        </authorList>
    </citation>
    <scope>NUCLEOTIDE SEQUENCE [LARGE SCALE GENOMIC DNA]</scope>
    <source>
        <strain evidence="1 2">H3C3</strain>
    </source>
</reference>
<protein>
    <submittedName>
        <fullName evidence="1">DUF2303 family protein</fullName>
    </submittedName>
</protein>
<dbReference type="Pfam" id="PF10065">
    <property type="entry name" value="DUF2303"/>
    <property type="match status" value="1"/>
</dbReference>